<dbReference type="HAMAP" id="MF_00226_B">
    <property type="entry name" value="CinA_B"/>
    <property type="match status" value="1"/>
</dbReference>
<protein>
    <recommendedName>
        <fullName evidence="1">Putative competence-damage inducible protein</fullName>
    </recommendedName>
</protein>
<dbReference type="InterPro" id="IPR036425">
    <property type="entry name" value="MoaB/Mog-like_dom_sf"/>
</dbReference>
<dbReference type="InterPro" id="IPR050101">
    <property type="entry name" value="CinA"/>
</dbReference>
<dbReference type="InterPro" id="IPR008136">
    <property type="entry name" value="CinA_C"/>
</dbReference>
<reference evidence="3 4" key="1">
    <citation type="submission" date="2016-07" db="EMBL/GenBank/DDBJ databases">
        <title>Genome and transcriptome analysis of iron-reducing fermentative bacteria Anoxybacter fermentans.</title>
        <authorList>
            <person name="Zeng X."/>
            <person name="Shao Z."/>
        </authorList>
    </citation>
    <scope>NUCLEOTIDE SEQUENCE [LARGE SCALE GENOMIC DNA]</scope>
    <source>
        <strain evidence="3 4">DY22613</strain>
    </source>
</reference>
<evidence type="ECO:0000313" key="4">
    <source>
        <dbReference type="Proteomes" id="UP000267250"/>
    </source>
</evidence>
<feature type="domain" description="MoaB/Mog" evidence="2">
    <location>
        <begin position="4"/>
        <end position="170"/>
    </location>
</feature>
<dbReference type="OrthoDB" id="9801454at2"/>
<organism evidence="3 4">
    <name type="scientific">Anoxybacter fermentans</name>
    <dbReference type="NCBI Taxonomy" id="1323375"/>
    <lineage>
        <taxon>Bacteria</taxon>
        <taxon>Bacillati</taxon>
        <taxon>Bacillota</taxon>
        <taxon>Clostridia</taxon>
        <taxon>Halanaerobiales</taxon>
        <taxon>Anoxybacter</taxon>
    </lineage>
</organism>
<dbReference type="Proteomes" id="UP000267250">
    <property type="component" value="Chromosome"/>
</dbReference>
<proteinExistence type="inferred from homology"/>
<comment type="similarity">
    <text evidence="1">Belongs to the CinA family.</text>
</comment>
<evidence type="ECO:0000259" key="2">
    <source>
        <dbReference type="SMART" id="SM00852"/>
    </source>
</evidence>
<dbReference type="NCBIfam" id="TIGR00200">
    <property type="entry name" value="cinA_nterm"/>
    <property type="match status" value="1"/>
</dbReference>
<dbReference type="SUPFAM" id="SSF142433">
    <property type="entry name" value="CinA-like"/>
    <property type="match status" value="1"/>
</dbReference>
<dbReference type="Gene3D" id="3.30.70.2860">
    <property type="match status" value="1"/>
</dbReference>
<dbReference type="RefSeq" id="WP_127015891.1">
    <property type="nucleotide sequence ID" value="NZ_CP016379.1"/>
</dbReference>
<name>A0A3S9SWD0_9FIRM</name>
<dbReference type="PANTHER" id="PTHR13939:SF0">
    <property type="entry name" value="NMN AMIDOHYDROLASE-LIKE PROTEIN YFAY"/>
    <property type="match status" value="1"/>
</dbReference>
<dbReference type="NCBIfam" id="TIGR00177">
    <property type="entry name" value="molyb_syn"/>
    <property type="match status" value="1"/>
</dbReference>
<dbReference type="Gene3D" id="3.90.950.20">
    <property type="entry name" value="CinA-like"/>
    <property type="match status" value="1"/>
</dbReference>
<dbReference type="KEGG" id="aft:BBF96_03680"/>
<dbReference type="AlphaFoldDB" id="A0A3S9SWD0"/>
<dbReference type="EMBL" id="CP016379">
    <property type="protein sequence ID" value="AZR72562.1"/>
    <property type="molecule type" value="Genomic_DNA"/>
</dbReference>
<keyword evidence="4" id="KW-1185">Reference proteome</keyword>
<dbReference type="NCBIfam" id="TIGR00199">
    <property type="entry name" value="PncC_domain"/>
    <property type="match status" value="1"/>
</dbReference>
<sequence>MKAEIICVGTELLLGDIINTNATWLANQLKDLGIDLYYISTVGDNRRRMEEVFKTAYQRSDLVIITGGLGPTEDDLTREVVSAVTGRRLRFYQELADQINEKFKKFKRKMTPNNLRQAYLPEGAEVIKNRVGTAPGLYLKVNNTIFVALPGVPREMKINFTEEVLPRLKKELPEKGIILSRLLRICGIGESAMEEKVKDIIQNQSNPTIAPLAGNSEVYLKVTAKAASKKEAEALLKDTVDQLYQRLGMYIYGENDETLELVVGKILKKHGLKLAIAESCTGGLIGHRITNIPGSSDYFERGFVTYSNEAKIEELGVPEDVIVRYGAVSPETAKAMAEGVLENSRADIAVAVTGIAGPGGGTPEKPVGLVYCAIADKSGRVDLYDFHFWGEREWIKYSTSQYTLYHLWKYLINKFSVEPKNTQ</sequence>
<dbReference type="SMART" id="SM00852">
    <property type="entry name" value="MoCF_biosynth"/>
    <property type="match status" value="1"/>
</dbReference>
<gene>
    <name evidence="1" type="primary">cinA</name>
    <name evidence="3" type="ORF">BBF96_03680</name>
</gene>
<dbReference type="CDD" id="cd00885">
    <property type="entry name" value="cinA"/>
    <property type="match status" value="1"/>
</dbReference>
<accession>A0A3S9SWD0</accession>
<dbReference type="PIRSF" id="PIRSF006728">
    <property type="entry name" value="CinA"/>
    <property type="match status" value="1"/>
</dbReference>
<dbReference type="InterPro" id="IPR041424">
    <property type="entry name" value="CinA_KH"/>
</dbReference>
<dbReference type="Pfam" id="PF00994">
    <property type="entry name" value="MoCF_biosynth"/>
    <property type="match status" value="1"/>
</dbReference>
<dbReference type="NCBIfam" id="NF001813">
    <property type="entry name" value="PRK00549.1"/>
    <property type="match status" value="1"/>
</dbReference>
<evidence type="ECO:0000256" key="1">
    <source>
        <dbReference type="HAMAP-Rule" id="MF_00226"/>
    </source>
</evidence>
<dbReference type="PANTHER" id="PTHR13939">
    <property type="entry name" value="NICOTINAMIDE-NUCLEOTIDE AMIDOHYDROLASE PNCC"/>
    <property type="match status" value="1"/>
</dbReference>
<dbReference type="InterPro" id="IPR008135">
    <property type="entry name" value="Competence-induced_CinA"/>
</dbReference>
<dbReference type="InterPro" id="IPR036653">
    <property type="entry name" value="CinA-like_C"/>
</dbReference>
<evidence type="ECO:0000313" key="3">
    <source>
        <dbReference type="EMBL" id="AZR72562.1"/>
    </source>
</evidence>
<dbReference type="InterPro" id="IPR001453">
    <property type="entry name" value="MoaB/Mog_dom"/>
</dbReference>
<dbReference type="Pfam" id="PF02464">
    <property type="entry name" value="CinA"/>
    <property type="match status" value="1"/>
</dbReference>
<dbReference type="Pfam" id="PF18146">
    <property type="entry name" value="CinA_KH"/>
    <property type="match status" value="1"/>
</dbReference>
<dbReference type="SUPFAM" id="SSF53218">
    <property type="entry name" value="Molybdenum cofactor biosynthesis proteins"/>
    <property type="match status" value="1"/>
</dbReference>
<dbReference type="Gene3D" id="3.40.980.10">
    <property type="entry name" value="MoaB/Mog-like domain"/>
    <property type="match status" value="1"/>
</dbReference>